<dbReference type="Gene3D" id="3.30.70.1440">
    <property type="entry name" value="Multidrug efflux transporter AcrB pore domain"/>
    <property type="match status" value="1"/>
</dbReference>
<feature type="region of interest" description="Disordered" evidence="1">
    <location>
        <begin position="1029"/>
        <end position="1088"/>
    </location>
</feature>
<dbReference type="Gene3D" id="3.30.2090.10">
    <property type="entry name" value="Multidrug efflux transporter AcrB TolC docking domain, DN and DC subdomains"/>
    <property type="match status" value="2"/>
</dbReference>
<dbReference type="RefSeq" id="WP_306890026.1">
    <property type="nucleotide sequence ID" value="NZ_JAUSVR010000006.1"/>
</dbReference>
<dbReference type="InterPro" id="IPR001036">
    <property type="entry name" value="Acrflvin-R"/>
</dbReference>
<dbReference type="SUPFAM" id="SSF82693">
    <property type="entry name" value="Multidrug efflux transporter AcrB pore domain, PN1, PN2, PC1 and PC2 subdomains"/>
    <property type="match status" value="3"/>
</dbReference>
<proteinExistence type="predicted"/>
<feature type="transmembrane region" description="Helical" evidence="2">
    <location>
        <begin position="850"/>
        <end position="873"/>
    </location>
</feature>
<reference evidence="4 5" key="1">
    <citation type="submission" date="2023-07" db="EMBL/GenBank/DDBJ databases">
        <title>Genomic Encyclopedia of Type Strains, Phase IV (KMG-IV): sequencing the most valuable type-strain genomes for metagenomic binning, comparative biology and taxonomic classification.</title>
        <authorList>
            <person name="Goeker M."/>
        </authorList>
    </citation>
    <scope>NUCLEOTIDE SEQUENCE [LARGE SCALE GENOMIC DNA]</scope>
    <source>
        <strain evidence="4 5">DSM 15561</strain>
    </source>
</reference>
<dbReference type="InterPro" id="IPR000731">
    <property type="entry name" value="SSD"/>
</dbReference>
<evidence type="ECO:0000256" key="1">
    <source>
        <dbReference type="SAM" id="MobiDB-lite"/>
    </source>
</evidence>
<feature type="transmembrane region" description="Helical" evidence="2">
    <location>
        <begin position="360"/>
        <end position="377"/>
    </location>
</feature>
<keyword evidence="2" id="KW-1133">Transmembrane helix</keyword>
<feature type="domain" description="SSD" evidence="3">
    <location>
        <begin position="360"/>
        <end position="488"/>
    </location>
</feature>
<dbReference type="SUPFAM" id="SSF82714">
    <property type="entry name" value="Multidrug efflux transporter AcrB TolC docking domain, DN and DC subdomains"/>
    <property type="match status" value="2"/>
</dbReference>
<dbReference type="PANTHER" id="PTHR32063:SF77">
    <property type="entry name" value="ACR FAMILY TRANSPORT PROTEIN"/>
    <property type="match status" value="1"/>
</dbReference>
<dbReference type="InterPro" id="IPR027463">
    <property type="entry name" value="AcrB_DN_DC_subdom"/>
</dbReference>
<name>A0ABU0LRQ3_9HYPH</name>
<organism evidence="4 5">
    <name type="scientific">Ancylobacter amanitiformis</name>
    <dbReference type="NCBI Taxonomy" id="217069"/>
    <lineage>
        <taxon>Bacteria</taxon>
        <taxon>Pseudomonadati</taxon>
        <taxon>Pseudomonadota</taxon>
        <taxon>Alphaproteobacteria</taxon>
        <taxon>Hyphomicrobiales</taxon>
        <taxon>Xanthobacteraceae</taxon>
        <taxon>Ancylobacter</taxon>
    </lineage>
</organism>
<keyword evidence="5" id="KW-1185">Reference proteome</keyword>
<feature type="transmembrane region" description="Helical" evidence="2">
    <location>
        <begin position="983"/>
        <end position="1009"/>
    </location>
</feature>
<dbReference type="Proteomes" id="UP001235094">
    <property type="component" value="Unassembled WGS sequence"/>
</dbReference>
<evidence type="ECO:0000259" key="3">
    <source>
        <dbReference type="PROSITE" id="PS50156"/>
    </source>
</evidence>
<accession>A0ABU0LRQ3</accession>
<dbReference type="PANTHER" id="PTHR32063">
    <property type="match status" value="1"/>
</dbReference>
<keyword evidence="2" id="KW-0812">Transmembrane</keyword>
<feature type="transmembrane region" description="Helical" evidence="2">
    <location>
        <begin position="431"/>
        <end position="453"/>
    </location>
</feature>
<evidence type="ECO:0000313" key="4">
    <source>
        <dbReference type="EMBL" id="MDQ0511335.1"/>
    </source>
</evidence>
<dbReference type="EMBL" id="JAUSVR010000006">
    <property type="protein sequence ID" value="MDQ0511335.1"/>
    <property type="molecule type" value="Genomic_DNA"/>
</dbReference>
<comment type="caution">
    <text evidence="4">The sequence shown here is derived from an EMBL/GenBank/DDBJ whole genome shotgun (WGS) entry which is preliminary data.</text>
</comment>
<feature type="transmembrane region" description="Helical" evidence="2">
    <location>
        <begin position="12"/>
        <end position="32"/>
    </location>
</feature>
<feature type="transmembrane region" description="Helical" evidence="2">
    <location>
        <begin position="519"/>
        <end position="539"/>
    </location>
</feature>
<feature type="compositionally biased region" description="Pro residues" evidence="1">
    <location>
        <begin position="1078"/>
        <end position="1088"/>
    </location>
</feature>
<dbReference type="SUPFAM" id="SSF82866">
    <property type="entry name" value="Multidrug efflux transporter AcrB transmembrane domain"/>
    <property type="match status" value="2"/>
</dbReference>
<dbReference type="Gene3D" id="3.30.70.1320">
    <property type="entry name" value="Multidrug efflux transporter AcrB pore domain like"/>
    <property type="match status" value="1"/>
</dbReference>
<keyword evidence="2" id="KW-0472">Membrane</keyword>
<feature type="transmembrane region" description="Helical" evidence="2">
    <location>
        <begin position="459"/>
        <end position="481"/>
    </location>
</feature>
<dbReference type="PROSITE" id="PS50156">
    <property type="entry name" value="SSD"/>
    <property type="match status" value="1"/>
</dbReference>
<feature type="compositionally biased region" description="Low complexity" evidence="1">
    <location>
        <begin position="1051"/>
        <end position="1063"/>
    </location>
</feature>
<dbReference type="Pfam" id="PF00873">
    <property type="entry name" value="ACR_tran"/>
    <property type="match status" value="1"/>
</dbReference>
<protein>
    <submittedName>
        <fullName evidence="4">HAE1 family hydrophobic/amphiphilic exporter-1</fullName>
    </submittedName>
</protein>
<feature type="transmembrane region" description="Helical" evidence="2">
    <location>
        <begin position="389"/>
        <end position="411"/>
    </location>
</feature>
<feature type="transmembrane region" description="Helical" evidence="2">
    <location>
        <begin position="880"/>
        <end position="900"/>
    </location>
</feature>
<dbReference type="Gene3D" id="1.20.1640.10">
    <property type="entry name" value="Multidrug efflux transporter AcrB transmembrane domain"/>
    <property type="match status" value="2"/>
</dbReference>
<feature type="transmembrane region" description="Helical" evidence="2">
    <location>
        <begin position="334"/>
        <end position="353"/>
    </location>
</feature>
<evidence type="ECO:0000313" key="5">
    <source>
        <dbReference type="Proteomes" id="UP001235094"/>
    </source>
</evidence>
<sequence length="1088" mass="115319">MALNVSAWAIRKPVPSIVLFVVLTVVGLYTFGRLPITRMPNIDVPIVAVTIIQPGAAPSELETQVTKRVETAISGVPGVKHLTSSVTEGQSFTVIEFQLETQVDRAVNDIRDAVTNIRSELPQDIQEPLVQRIDVEGMAIATYAASAPSMTPEELSWFVDDTVIRSMQGVRGIAQVKREGGVDREVRISLDPDRLSALGVTAADVNHQVAATNVDLAGGRGRIGTQEQSVRTLGGATTVAQLAETRIALPGGRHVRLADLGTVTDGAAEPRLFARLDGKPVVAFGIYRAKGYSDVVVAESAEQELRKLEAAYPEIRITLIDSTVKYTKADYESAMHTLIEGAVLAVIVVFLFLRDWRATVVSALAIPLSILPTFWVMDMLGFSLNGVSLLAVTLVTGILVDDAIVEIENIVRHMRMGKSAYRASIEAADEIGLAVVATTLTIVAVFLPVSFMGGIAGQYFRQFGITVAVAVLFSLLVARLLTPMLAAYFMRDEGHRETEDTRLMRWYVQLLRDSVRHRFLTVAGGIVLFIASMWLSSLLPSGFIPSSDVSRSVLALELPPGDTLDQTRDMVDEVSTRLKAQPEVASVYATGGSSSAGGPFGDGGEVNKATVIINLVPRDKRDETQKQFEHRMVRELAPIPDLRFSFGASGGVGPGGREFTLVLSGSDGATVDKAALELEREIRAEVKGLSNVVSTVALERPELRVVPKLAEAAELGVSVADIAQTVRIATIGDIAQNLAKFSAGDRQVPIRVQLDERARADISTFEMLRVRTGTGASVPLSAVADISFGTGPSSLDRYDRARRVAIEGDLAGYTQLGEALEEVYALPAARNLPAGVVLKETGDAEIMGEVFSGFTTAMSAGILMVFAVLVLLFANVLQPITILIALPLSVGGAFVALLLTNNALTLPVVIGFLMLMGIVTKNTILLVDFAIEAINAGEDRGTALIEAGRKRAQPIIMTTIAMVAGMMPSALGIGEGGDFRSPMAIAVIGGLLASTALSLVFVPAVFTLIDDLGVYLGGLLNRFVGETDEPPGYDAGTQTPTAAPPAPHPVAPQGAGPHPVGPAMSGPAAGPRAVGSLPAPPRPPIAAE</sequence>
<feature type="transmembrane region" description="Helical" evidence="2">
    <location>
        <begin position="906"/>
        <end position="931"/>
    </location>
</feature>
<feature type="transmembrane region" description="Helical" evidence="2">
    <location>
        <begin position="952"/>
        <end position="971"/>
    </location>
</feature>
<dbReference type="Gene3D" id="3.30.70.1430">
    <property type="entry name" value="Multidrug efflux transporter AcrB pore domain"/>
    <property type="match status" value="2"/>
</dbReference>
<dbReference type="PRINTS" id="PR00702">
    <property type="entry name" value="ACRIFLAVINRP"/>
</dbReference>
<evidence type="ECO:0000256" key="2">
    <source>
        <dbReference type="SAM" id="Phobius"/>
    </source>
</evidence>
<gene>
    <name evidence="4" type="ORF">QOZ99_002232</name>
</gene>